<evidence type="ECO:0000313" key="2">
    <source>
        <dbReference type="EMBL" id="GAA0773825.1"/>
    </source>
</evidence>
<keyword evidence="1" id="KW-0812">Transmembrane</keyword>
<reference evidence="2 3" key="1">
    <citation type="journal article" date="2019" name="Int. J. Syst. Evol. Microbiol.">
        <title>The Global Catalogue of Microorganisms (GCM) 10K type strain sequencing project: providing services to taxonomists for standard genome sequencing and annotation.</title>
        <authorList>
            <consortium name="The Broad Institute Genomics Platform"/>
            <consortium name="The Broad Institute Genome Sequencing Center for Infectious Disease"/>
            <person name="Wu L."/>
            <person name="Ma J."/>
        </authorList>
    </citation>
    <scope>NUCLEOTIDE SEQUENCE [LARGE SCALE GENOMIC DNA]</scope>
    <source>
        <strain evidence="2 3">JCM 15515</strain>
    </source>
</reference>
<protein>
    <recommendedName>
        <fullName evidence="4">DUF2946 domain-containing protein</fullName>
    </recommendedName>
</protein>
<keyword evidence="3" id="KW-1185">Reference proteome</keyword>
<name>A0ABN1KR01_9BURK</name>
<comment type="caution">
    <text evidence="2">The sequence shown here is derived from an EMBL/GenBank/DDBJ whole genome shotgun (WGS) entry which is preliminary data.</text>
</comment>
<organism evidence="2 3">
    <name type="scientific">Castellaniella ginsengisoli</name>
    <dbReference type="NCBI Taxonomy" id="546114"/>
    <lineage>
        <taxon>Bacteria</taxon>
        <taxon>Pseudomonadati</taxon>
        <taxon>Pseudomonadota</taxon>
        <taxon>Betaproteobacteria</taxon>
        <taxon>Burkholderiales</taxon>
        <taxon>Alcaligenaceae</taxon>
        <taxon>Castellaniella</taxon>
    </lineage>
</organism>
<keyword evidence="1" id="KW-1133">Transmembrane helix</keyword>
<evidence type="ECO:0008006" key="4">
    <source>
        <dbReference type="Google" id="ProtNLM"/>
    </source>
</evidence>
<evidence type="ECO:0000313" key="3">
    <source>
        <dbReference type="Proteomes" id="UP001500573"/>
    </source>
</evidence>
<dbReference type="Pfam" id="PF11162">
    <property type="entry name" value="DUF2946"/>
    <property type="match status" value="1"/>
</dbReference>
<feature type="transmembrane region" description="Helical" evidence="1">
    <location>
        <begin position="98"/>
        <end position="123"/>
    </location>
</feature>
<evidence type="ECO:0000256" key="1">
    <source>
        <dbReference type="SAM" id="Phobius"/>
    </source>
</evidence>
<dbReference type="Proteomes" id="UP001500573">
    <property type="component" value="Unassembled WGS sequence"/>
</dbReference>
<dbReference type="InterPro" id="IPR021333">
    <property type="entry name" value="DUF2946"/>
</dbReference>
<keyword evidence="1" id="KW-0472">Membrane</keyword>
<dbReference type="EMBL" id="BAAAEX010000003">
    <property type="protein sequence ID" value="GAA0773825.1"/>
    <property type="molecule type" value="Genomic_DNA"/>
</dbReference>
<sequence length="143" mass="14864">MGALYFFRMNPSTPRRPLRAVSLSWAWALCLALALRALVPAGTMLDFEGRGGVFPGLILCQVQNPALPVGGHHHTDDLPQSHANPLCLLTQHAGGPPLAMAAPALVPAVAAGVVAMLATAIVAPMQRVRGAPVGSRAPPPLFI</sequence>
<accession>A0ABN1KR01</accession>
<gene>
    <name evidence="2" type="ORF">GCM10009108_04490</name>
</gene>
<proteinExistence type="predicted"/>